<organism evidence="2 3">
    <name type="scientific">Metarhizium robertsii</name>
    <dbReference type="NCBI Taxonomy" id="568076"/>
    <lineage>
        <taxon>Eukaryota</taxon>
        <taxon>Fungi</taxon>
        <taxon>Dikarya</taxon>
        <taxon>Ascomycota</taxon>
        <taxon>Pezizomycotina</taxon>
        <taxon>Sordariomycetes</taxon>
        <taxon>Hypocreomycetidae</taxon>
        <taxon>Hypocreales</taxon>
        <taxon>Clavicipitaceae</taxon>
        <taxon>Metarhizium</taxon>
    </lineage>
</organism>
<keyword evidence="1" id="KW-0472">Membrane</keyword>
<evidence type="ECO:0000313" key="2">
    <source>
        <dbReference type="EMBL" id="EXV02340.1"/>
    </source>
</evidence>
<dbReference type="eggNOG" id="ENOG502S8Q4">
    <property type="taxonomic scope" value="Eukaryota"/>
</dbReference>
<sequence>MEDASCPIQVPGFTHHGDCSLMCKPAEWKDIMVFFLGNYVSHAATVIGRPGQSSLSWAVSILLALCFPGAGVLVAVHAVSSLACFAPTELTKAARAGAICLIFKPDEITFSEEDDAEAGGSIVKQDGISEVCDPMQPRPQSTGCICRGGICVTCTDTRTKGSISVVDTVAREVLDEEGDEVFPPDISTTHVNGISRLPKGYRLVVLPKWVTFEDDIPVTQGGGFKERMEHTFTATFRPRHKTEGPVASSHNMLKIFASVGQLVYAALTLYETRGNQIATYGYAAFGFTVTPYILMSMLNLMGNLICPQYSTMFLVNSPALDKLRNKLKENGLAHRYPLDSAVGRISKETEERVIYSYGTVLRENKLTPMTLEFLFRSEKDTARTTIPLYIAGAIAAAPVAIVGAMSLFQPGKSAPHQRVWTMLWLCLGSVAGPGLGSMSTIFVESRPVLWRLNSGPQEEHRPPGKERKVSDRFMTYLLLGAFMFFAGMYMIPAIGGFVVVWNMVSEYGICIKMT</sequence>
<feature type="transmembrane region" description="Helical" evidence="1">
    <location>
        <begin position="420"/>
        <end position="443"/>
    </location>
</feature>
<accession>A0A0A1UXN8</accession>
<evidence type="ECO:0000256" key="1">
    <source>
        <dbReference type="SAM" id="Phobius"/>
    </source>
</evidence>
<gene>
    <name evidence="2" type="ORF">X797_004470</name>
</gene>
<dbReference type="AlphaFoldDB" id="A0A0A1UXN8"/>
<dbReference type="Proteomes" id="UP000030151">
    <property type="component" value="Unassembled WGS sequence"/>
</dbReference>
<dbReference type="HOGENOM" id="CLU_020135_0_0_1"/>
<keyword evidence="1" id="KW-1133">Transmembrane helix</keyword>
<feature type="transmembrane region" description="Helical" evidence="1">
    <location>
        <begin position="57"/>
        <end position="85"/>
    </location>
</feature>
<evidence type="ECO:0000313" key="3">
    <source>
        <dbReference type="Proteomes" id="UP000030151"/>
    </source>
</evidence>
<feature type="transmembrane region" description="Helical" evidence="1">
    <location>
        <begin position="386"/>
        <end position="408"/>
    </location>
</feature>
<feature type="transmembrane region" description="Helical" evidence="1">
    <location>
        <begin position="476"/>
        <end position="504"/>
    </location>
</feature>
<proteinExistence type="predicted"/>
<keyword evidence="1" id="KW-0812">Transmembrane</keyword>
<protein>
    <submittedName>
        <fullName evidence="2">Uncharacterized protein</fullName>
    </submittedName>
</protein>
<comment type="caution">
    <text evidence="2">The sequence shown here is derived from an EMBL/GenBank/DDBJ whole genome shotgun (WGS) entry which is preliminary data.</text>
</comment>
<feature type="transmembrane region" description="Helical" evidence="1">
    <location>
        <begin position="282"/>
        <end position="302"/>
    </location>
</feature>
<dbReference type="EMBL" id="JELW01000005">
    <property type="protein sequence ID" value="EXV02340.1"/>
    <property type="molecule type" value="Genomic_DNA"/>
</dbReference>
<reference evidence="2 3" key="1">
    <citation type="submission" date="2014-02" db="EMBL/GenBank/DDBJ databases">
        <title>The genome sequence of the entomopathogenic fungus Metarhizium robertsii ARSEF 2575.</title>
        <authorList>
            <person name="Giuliano Garisto Donzelli B."/>
            <person name="Roe B.A."/>
            <person name="Macmil S.L."/>
            <person name="Krasnoff S.B."/>
            <person name="Gibson D.M."/>
        </authorList>
    </citation>
    <scope>NUCLEOTIDE SEQUENCE [LARGE SCALE GENOMIC DNA]</scope>
    <source>
        <strain evidence="2 3">ARSEF 2575</strain>
    </source>
</reference>
<name>A0A0A1UXN8_9HYPO</name>